<reference evidence="2" key="2">
    <citation type="submission" date="2021-04" db="EMBL/GenBank/DDBJ databases">
        <authorList>
            <person name="Gilroy R."/>
        </authorList>
    </citation>
    <scope>NUCLEOTIDE SEQUENCE</scope>
    <source>
        <strain evidence="2">ChiHecolR3B27-1887</strain>
    </source>
</reference>
<dbReference type="SUPFAM" id="SSF56317">
    <property type="entry name" value="Carbon-nitrogen hydrolase"/>
    <property type="match status" value="1"/>
</dbReference>
<feature type="non-terminal residue" evidence="2">
    <location>
        <position position="146"/>
    </location>
</feature>
<evidence type="ECO:0000313" key="2">
    <source>
        <dbReference type="EMBL" id="HIZ17588.1"/>
    </source>
</evidence>
<evidence type="ECO:0000259" key="1">
    <source>
        <dbReference type="Pfam" id="PF00795"/>
    </source>
</evidence>
<gene>
    <name evidence="2" type="ORF">IAA22_00505</name>
</gene>
<sequence length="146" mass="15704">MRIAIAQMETRAGDFAQTGRRMVEYARRAADAGADLLLFPMAALCGVTPVQRAEREGFLLDLMECLLLLVDELACPCLVPLLIDTDEAPLAEALLIDEGELRPVRLAARLDAMAAGDGDAPADDALPEIAFRGARLGVAFTYDDLD</sequence>
<evidence type="ECO:0000313" key="3">
    <source>
        <dbReference type="Proteomes" id="UP000824029"/>
    </source>
</evidence>
<dbReference type="Proteomes" id="UP000824029">
    <property type="component" value="Unassembled WGS sequence"/>
</dbReference>
<dbReference type="AlphaFoldDB" id="A0A9D2DIM5"/>
<proteinExistence type="predicted"/>
<dbReference type="InterPro" id="IPR036526">
    <property type="entry name" value="C-N_Hydrolase_sf"/>
</dbReference>
<organism evidence="2 3">
    <name type="scientific">Candidatus Olsenella stercoravium</name>
    <dbReference type="NCBI Taxonomy" id="2838713"/>
    <lineage>
        <taxon>Bacteria</taxon>
        <taxon>Bacillati</taxon>
        <taxon>Actinomycetota</taxon>
        <taxon>Coriobacteriia</taxon>
        <taxon>Coriobacteriales</taxon>
        <taxon>Atopobiaceae</taxon>
        <taxon>Olsenella</taxon>
    </lineage>
</organism>
<name>A0A9D2DIM5_9ACTN</name>
<protein>
    <recommendedName>
        <fullName evidence="1">CN hydrolase domain-containing protein</fullName>
    </recommendedName>
</protein>
<dbReference type="Gene3D" id="3.60.110.10">
    <property type="entry name" value="Carbon-nitrogen hydrolase"/>
    <property type="match status" value="1"/>
</dbReference>
<dbReference type="EMBL" id="DXBZ01000012">
    <property type="protein sequence ID" value="HIZ17588.1"/>
    <property type="molecule type" value="Genomic_DNA"/>
</dbReference>
<comment type="caution">
    <text evidence="2">The sequence shown here is derived from an EMBL/GenBank/DDBJ whole genome shotgun (WGS) entry which is preliminary data.</text>
</comment>
<feature type="domain" description="CN hydrolase" evidence="1">
    <location>
        <begin position="2"/>
        <end position="54"/>
    </location>
</feature>
<accession>A0A9D2DIM5</accession>
<dbReference type="Pfam" id="PF00795">
    <property type="entry name" value="CN_hydrolase"/>
    <property type="match status" value="1"/>
</dbReference>
<dbReference type="InterPro" id="IPR003010">
    <property type="entry name" value="C-N_Hydrolase"/>
</dbReference>
<reference evidence="2" key="1">
    <citation type="journal article" date="2021" name="PeerJ">
        <title>Extensive microbial diversity within the chicken gut microbiome revealed by metagenomics and culture.</title>
        <authorList>
            <person name="Gilroy R."/>
            <person name="Ravi A."/>
            <person name="Getino M."/>
            <person name="Pursley I."/>
            <person name="Horton D.L."/>
            <person name="Alikhan N.F."/>
            <person name="Baker D."/>
            <person name="Gharbi K."/>
            <person name="Hall N."/>
            <person name="Watson M."/>
            <person name="Adriaenssens E.M."/>
            <person name="Foster-Nyarko E."/>
            <person name="Jarju S."/>
            <person name="Secka A."/>
            <person name="Antonio M."/>
            <person name="Oren A."/>
            <person name="Chaudhuri R.R."/>
            <person name="La Ragione R."/>
            <person name="Hildebrand F."/>
            <person name="Pallen M.J."/>
        </authorList>
    </citation>
    <scope>NUCLEOTIDE SEQUENCE</scope>
    <source>
        <strain evidence="2">ChiHecolR3B27-1887</strain>
    </source>
</reference>